<dbReference type="KEGG" id="tcu:Tcur_0272"/>
<protein>
    <recommendedName>
        <fullName evidence="4">Roadblock/LC7 family protein</fullName>
    </recommendedName>
</protein>
<evidence type="ECO:0000313" key="3">
    <source>
        <dbReference type="Proteomes" id="UP000001918"/>
    </source>
</evidence>
<dbReference type="HOGENOM" id="CLU_1677006_0_0_11"/>
<dbReference type="STRING" id="471852.Tcur_0272"/>
<feature type="region of interest" description="Disordered" evidence="1">
    <location>
        <begin position="129"/>
        <end position="157"/>
    </location>
</feature>
<evidence type="ECO:0008006" key="4">
    <source>
        <dbReference type="Google" id="ProtNLM"/>
    </source>
</evidence>
<name>D1A1F4_THECD</name>
<dbReference type="eggNOG" id="COG2018">
    <property type="taxonomic scope" value="Bacteria"/>
</dbReference>
<dbReference type="AlphaFoldDB" id="D1A1F4"/>
<proteinExistence type="predicted"/>
<evidence type="ECO:0000313" key="2">
    <source>
        <dbReference type="EMBL" id="ACY95876.1"/>
    </source>
</evidence>
<evidence type="ECO:0000256" key="1">
    <source>
        <dbReference type="SAM" id="MobiDB-lite"/>
    </source>
</evidence>
<dbReference type="Proteomes" id="UP000001918">
    <property type="component" value="Chromosome"/>
</dbReference>
<reference evidence="2 3" key="1">
    <citation type="journal article" date="2011" name="Stand. Genomic Sci.">
        <title>Complete genome sequence of Thermomonospora curvata type strain (B9).</title>
        <authorList>
            <person name="Chertkov O."/>
            <person name="Sikorski J."/>
            <person name="Nolan M."/>
            <person name="Lapidus A."/>
            <person name="Lucas S."/>
            <person name="Del Rio T.G."/>
            <person name="Tice H."/>
            <person name="Cheng J.F."/>
            <person name="Goodwin L."/>
            <person name="Pitluck S."/>
            <person name="Liolios K."/>
            <person name="Ivanova N."/>
            <person name="Mavromatis K."/>
            <person name="Mikhailova N."/>
            <person name="Ovchinnikova G."/>
            <person name="Pati A."/>
            <person name="Chen A."/>
            <person name="Palaniappan K."/>
            <person name="Djao O.D."/>
            <person name="Land M."/>
            <person name="Hauser L."/>
            <person name="Chang Y.J."/>
            <person name="Jeffries C.D."/>
            <person name="Brettin T."/>
            <person name="Han C."/>
            <person name="Detter J.C."/>
            <person name="Rohde M."/>
            <person name="Goker M."/>
            <person name="Woyke T."/>
            <person name="Bristow J."/>
            <person name="Eisen J.A."/>
            <person name="Markowitz V."/>
            <person name="Hugenholtz P."/>
            <person name="Klenk H.P."/>
            <person name="Kyrpides N.C."/>
        </authorList>
    </citation>
    <scope>NUCLEOTIDE SEQUENCE [LARGE SCALE GENOMIC DNA]</scope>
    <source>
        <strain evidence="3">ATCC 19995 / DSM 43183 / JCM 3096 / KCTC 9072 / NBRC 15933 / NCIMB 10081 / Henssen B9</strain>
    </source>
</reference>
<sequence length="157" mass="16324">MCVPESSFDALLARAKEIDGLEFGCVLDAATGMVLGTVRADKARESGGADGRIPVAAAGAADVAGAVSLMAGALAADEGLEDVIITLTGHYHLIRRFDPTPRLQFLLLVVLDRARANLAMALRQLRDLHVDPPPVPEPVGGRHREAPGPGEGDGVLS</sequence>
<accession>D1A1F4</accession>
<keyword evidence="3" id="KW-1185">Reference proteome</keyword>
<gene>
    <name evidence="2" type="ordered locus">Tcur_0272</name>
</gene>
<dbReference type="EMBL" id="CP001738">
    <property type="protein sequence ID" value="ACY95876.1"/>
    <property type="molecule type" value="Genomic_DNA"/>
</dbReference>
<organism evidence="2 3">
    <name type="scientific">Thermomonospora curvata (strain ATCC 19995 / DSM 43183 / JCM 3096 / KCTC 9072 / NBRC 15933 / NCIMB 10081 / Henssen B9)</name>
    <dbReference type="NCBI Taxonomy" id="471852"/>
    <lineage>
        <taxon>Bacteria</taxon>
        <taxon>Bacillati</taxon>
        <taxon>Actinomycetota</taxon>
        <taxon>Actinomycetes</taxon>
        <taxon>Streptosporangiales</taxon>
        <taxon>Thermomonosporaceae</taxon>
        <taxon>Thermomonospora</taxon>
    </lineage>
</organism>